<evidence type="ECO:0000259" key="3">
    <source>
        <dbReference type="Pfam" id="PF14258"/>
    </source>
</evidence>
<protein>
    <recommendedName>
        <fullName evidence="3">DUF4350 domain-containing protein</fullName>
    </recommendedName>
</protein>
<keyword evidence="2" id="KW-0472">Membrane</keyword>
<dbReference type="OrthoDB" id="5241668at2"/>
<reference evidence="4 5" key="1">
    <citation type="submission" date="2016-10" db="EMBL/GenBank/DDBJ databases">
        <authorList>
            <person name="de Groot N.N."/>
        </authorList>
    </citation>
    <scope>NUCLEOTIDE SEQUENCE [LARGE SCALE GENOMIC DNA]</scope>
    <source>
        <strain evidence="4 5">CGMCC 1.7054</strain>
    </source>
</reference>
<feature type="transmembrane region" description="Helical" evidence="2">
    <location>
        <begin position="278"/>
        <end position="296"/>
    </location>
</feature>
<evidence type="ECO:0000313" key="5">
    <source>
        <dbReference type="Proteomes" id="UP000198881"/>
    </source>
</evidence>
<evidence type="ECO:0000256" key="1">
    <source>
        <dbReference type="SAM" id="MobiDB-lite"/>
    </source>
</evidence>
<evidence type="ECO:0000313" key="4">
    <source>
        <dbReference type="EMBL" id="SFV20522.1"/>
    </source>
</evidence>
<dbReference type="Pfam" id="PF14258">
    <property type="entry name" value="DUF4350"/>
    <property type="match status" value="1"/>
</dbReference>
<feature type="compositionally biased region" description="Polar residues" evidence="1">
    <location>
        <begin position="426"/>
        <end position="439"/>
    </location>
</feature>
<dbReference type="EMBL" id="FPCG01000001">
    <property type="protein sequence ID" value="SFV20522.1"/>
    <property type="molecule type" value="Genomic_DNA"/>
</dbReference>
<feature type="domain" description="DUF4350" evidence="3">
    <location>
        <begin position="66"/>
        <end position="246"/>
    </location>
</feature>
<dbReference type="STRING" id="574650.SAMN04487966_101424"/>
<feature type="region of interest" description="Disordered" evidence="1">
    <location>
        <begin position="409"/>
        <end position="439"/>
    </location>
</feature>
<organism evidence="4 5">
    <name type="scientific">Micrococcus terreus</name>
    <dbReference type="NCBI Taxonomy" id="574650"/>
    <lineage>
        <taxon>Bacteria</taxon>
        <taxon>Bacillati</taxon>
        <taxon>Actinomycetota</taxon>
        <taxon>Actinomycetes</taxon>
        <taxon>Micrococcales</taxon>
        <taxon>Micrococcaceae</taxon>
        <taxon>Micrococcus</taxon>
    </lineage>
</organism>
<dbReference type="RefSeq" id="WP_143109386.1">
    <property type="nucleotide sequence ID" value="NZ_FPCG01000001.1"/>
</dbReference>
<accession>A0A1I7MF12</accession>
<name>A0A1I7MF12_9MICC</name>
<keyword evidence="2" id="KW-0812">Transmembrane</keyword>
<feature type="transmembrane region" description="Helical" evidence="2">
    <location>
        <begin position="38"/>
        <end position="55"/>
    </location>
</feature>
<dbReference type="InterPro" id="IPR025646">
    <property type="entry name" value="DUF4350"/>
</dbReference>
<feature type="compositionally biased region" description="Low complexity" evidence="1">
    <location>
        <begin position="12"/>
        <end position="25"/>
    </location>
</feature>
<gene>
    <name evidence="4" type="ORF">SAMN04487966_101424</name>
</gene>
<sequence>MSRPAGPAEAEVQGSAVPSPSVPSGSQVAARVWRAGRVWLIVASLLMILGALALFRPAPTGGALHPESARPAGGMAIAEVLRGQGIRIHHADSADQALELAQEHPEATLLFHDPAGLLPDQGLDRLAEGTDPARRVLVEPDLAQIRALATGITTGPGLTPSEEPLTAGTDCALPLARQAESMVRDGRLYRGGTGCFNGIAAPAGEVRPAHGVVRSDDGTWVIGSAQVFANAGAADHGHPVVALWTLGQGEDVIWYLPTLADVPVGEAPTNPSDLLPAWVGPVIWWLVVCALVLMLWRGRRHGPLAIEPLPVVVPSSETAVGRARLYQSTGQAGAAARSLHQATRLRLARLQRLGRGATAPALSSAVAAVTGQDPAAVAHLLDESTVDSNAALVDRARALQGLEQSVHAALGAAGPAQPAPPAHPTDLSTQDPRGPETTP</sequence>
<proteinExistence type="predicted"/>
<dbReference type="AlphaFoldDB" id="A0A1I7MF12"/>
<feature type="region of interest" description="Disordered" evidence="1">
    <location>
        <begin position="1"/>
        <end position="25"/>
    </location>
</feature>
<evidence type="ECO:0000256" key="2">
    <source>
        <dbReference type="SAM" id="Phobius"/>
    </source>
</evidence>
<dbReference type="Proteomes" id="UP000198881">
    <property type="component" value="Unassembled WGS sequence"/>
</dbReference>
<keyword evidence="5" id="KW-1185">Reference proteome</keyword>
<keyword evidence="2" id="KW-1133">Transmembrane helix</keyword>